<dbReference type="KEGG" id="pbf:CFX0092_A2103"/>
<dbReference type="PANTHER" id="PTHR35400:SF1">
    <property type="entry name" value="SLR1083 PROTEIN"/>
    <property type="match status" value="1"/>
</dbReference>
<dbReference type="InterPro" id="IPR008538">
    <property type="entry name" value="Uma2"/>
</dbReference>
<dbReference type="AlphaFoldDB" id="A0A160T1Q5"/>
<reference evidence="2" key="1">
    <citation type="submission" date="2016-01" db="EMBL/GenBank/DDBJ databases">
        <authorList>
            <person name="Mcilroy J.S."/>
            <person name="Karst M S."/>
            <person name="Albertsen M."/>
        </authorList>
    </citation>
    <scope>NUCLEOTIDE SEQUENCE</scope>
    <source>
        <strain evidence="2">Cfx-K</strain>
    </source>
</reference>
<accession>A0A160T1Q5</accession>
<dbReference type="Gene3D" id="3.90.1570.10">
    <property type="entry name" value="tt1808, chain A"/>
    <property type="match status" value="1"/>
</dbReference>
<dbReference type="RefSeq" id="WP_095043387.1">
    <property type="nucleotide sequence ID" value="NZ_LN890655.1"/>
</dbReference>
<dbReference type="Proteomes" id="UP000215027">
    <property type="component" value="Chromosome I"/>
</dbReference>
<evidence type="ECO:0000259" key="1">
    <source>
        <dbReference type="Pfam" id="PF05685"/>
    </source>
</evidence>
<gene>
    <name evidence="2" type="ORF">CFX0092_A2103</name>
</gene>
<proteinExistence type="predicted"/>
<keyword evidence="3" id="KW-1185">Reference proteome</keyword>
<dbReference type="InterPro" id="IPR011335">
    <property type="entry name" value="Restrct_endonuc-II-like"/>
</dbReference>
<dbReference type="OrthoDB" id="196625at2"/>
<dbReference type="SUPFAM" id="SSF52980">
    <property type="entry name" value="Restriction endonuclease-like"/>
    <property type="match status" value="1"/>
</dbReference>
<feature type="domain" description="Putative restriction endonuclease" evidence="1">
    <location>
        <begin position="14"/>
        <end position="181"/>
    </location>
</feature>
<dbReference type="InterPro" id="IPR012296">
    <property type="entry name" value="Nuclease_put_TT1808"/>
</dbReference>
<dbReference type="EMBL" id="LN890655">
    <property type="protein sequence ID" value="CUS03981.2"/>
    <property type="molecule type" value="Genomic_DNA"/>
</dbReference>
<evidence type="ECO:0000313" key="2">
    <source>
        <dbReference type="EMBL" id="CUS03981.2"/>
    </source>
</evidence>
<organism evidence="2 3">
    <name type="scientific">Candidatus Promineifilum breve</name>
    <dbReference type="NCBI Taxonomy" id="1806508"/>
    <lineage>
        <taxon>Bacteria</taxon>
        <taxon>Bacillati</taxon>
        <taxon>Chloroflexota</taxon>
        <taxon>Ardenticatenia</taxon>
        <taxon>Candidatus Promineifilales</taxon>
        <taxon>Candidatus Promineifilaceae</taxon>
        <taxon>Candidatus Promineifilum</taxon>
    </lineage>
</organism>
<name>A0A160T1Q5_9CHLR</name>
<protein>
    <recommendedName>
        <fullName evidence="1">Putative restriction endonuclease domain-containing protein</fullName>
    </recommendedName>
</protein>
<dbReference type="CDD" id="cd06260">
    <property type="entry name" value="DUF820-like"/>
    <property type="match status" value="1"/>
</dbReference>
<dbReference type="PANTHER" id="PTHR35400">
    <property type="entry name" value="SLR1083 PROTEIN"/>
    <property type="match status" value="1"/>
</dbReference>
<evidence type="ECO:0000313" key="3">
    <source>
        <dbReference type="Proteomes" id="UP000215027"/>
    </source>
</evidence>
<dbReference type="Pfam" id="PF05685">
    <property type="entry name" value="Uma2"/>
    <property type="match status" value="1"/>
</dbReference>
<sequence length="187" mass="21221">MTEDHITRTRFTVQQYEKMIATGVLTKDDRVELIDGVILAMDTPTPRHSAVVNRLHDQLYQLNLASVLVRAHGAIRLDDYSEPQPDISIVRWQSDYYASGFPEPKDTLLVVEVTEFALSFYRDVKLPLYARTGILEVWIVSLLQQTVDVYRAPSEAGYGETRQLRCGDKLNALYLSDLSLMVESVLG</sequence>